<accession>A0A1Q6DS34</accession>
<dbReference type="InParanoid" id="A0A1Q6DS34"/>
<gene>
    <name evidence="1" type="ORF">BTN85_1832</name>
</gene>
<keyword evidence="2" id="KW-1185">Reference proteome</keyword>
<reference evidence="1" key="1">
    <citation type="submission" date="2016-12" db="EMBL/GenBank/DDBJ databases">
        <title>Discovery of methanogenic haloarchaea.</title>
        <authorList>
            <person name="Sorokin D.Y."/>
            <person name="Makarova K.S."/>
            <person name="Abbas B."/>
            <person name="Ferrer M."/>
            <person name="Golyshin P.N."/>
        </authorList>
    </citation>
    <scope>NUCLEOTIDE SEQUENCE [LARGE SCALE GENOMIC DNA]</scope>
    <source>
        <strain evidence="1">HMET1</strain>
    </source>
</reference>
<proteinExistence type="predicted"/>
<comment type="caution">
    <text evidence="1">The sequence shown here is derived from an EMBL/GenBank/DDBJ whole genome shotgun (WGS) entry which is preliminary data.</text>
</comment>
<name>A0A1Q6DS34_METT1</name>
<organism evidence="1 2">
    <name type="scientific">Methanohalarchaeum thermophilum</name>
    <dbReference type="NCBI Taxonomy" id="1903181"/>
    <lineage>
        <taxon>Archaea</taxon>
        <taxon>Methanobacteriati</taxon>
        <taxon>Methanobacteriota</taxon>
        <taxon>Methanonatronarchaeia</taxon>
        <taxon>Methanonatronarchaeales</taxon>
        <taxon>Methanonatronarchaeaceae</taxon>
        <taxon>Candidatus Methanohalarchaeum</taxon>
    </lineage>
</organism>
<evidence type="ECO:0000313" key="2">
    <source>
        <dbReference type="Proteomes" id="UP000185744"/>
    </source>
</evidence>
<dbReference type="Proteomes" id="UP000185744">
    <property type="component" value="Unassembled WGS sequence"/>
</dbReference>
<dbReference type="EMBL" id="MSDW01000002">
    <property type="protein sequence ID" value="OKY77185.1"/>
    <property type="molecule type" value="Genomic_DNA"/>
</dbReference>
<sequence length="228" mass="26071">MQVETGFGKVKEFLGSLDLEGNLTLFKGRSCYDILYNTLVRDLSKEKAIVASSNNLDYIDILKAARKSNKSGIRCVKDKIKICRAFTAYQLLEILENKIKNEEYDQLFLVEPGYLFLDEEIPMDEGRSLLRDGISCLSRDCEKKTKTGVIVSDDSKFSDILSDFVDNKIIFSQIRDGIKVKYGEKVFTFDTSVKQRQATMDYYIRKLGVEDVDLFVRKQKNLTDFVGG</sequence>
<protein>
    <submittedName>
        <fullName evidence="1">Inactivated RecA-like ATPase associated with inactivated PolB</fullName>
    </submittedName>
</protein>
<dbReference type="AlphaFoldDB" id="A0A1Q6DS34"/>
<evidence type="ECO:0000313" key="1">
    <source>
        <dbReference type="EMBL" id="OKY77185.1"/>
    </source>
</evidence>
<dbReference type="STRING" id="1903181.BTN85_1832"/>